<evidence type="ECO:0000256" key="8">
    <source>
        <dbReference type="ARBA" id="ARBA00041910"/>
    </source>
</evidence>
<feature type="transmembrane region" description="Helical" evidence="10">
    <location>
        <begin position="229"/>
        <end position="250"/>
    </location>
</feature>
<evidence type="ECO:0000256" key="3">
    <source>
        <dbReference type="ARBA" id="ARBA00022692"/>
    </source>
</evidence>
<feature type="transmembrane region" description="Helical" evidence="10">
    <location>
        <begin position="270"/>
        <end position="292"/>
    </location>
</feature>
<feature type="transmembrane region" description="Helical" evidence="10">
    <location>
        <begin position="169"/>
        <end position="191"/>
    </location>
</feature>
<dbReference type="InterPro" id="IPR009947">
    <property type="entry name" value="NDUA7"/>
</dbReference>
<dbReference type="GO" id="GO:0005743">
    <property type="term" value="C:mitochondrial inner membrane"/>
    <property type="evidence" value="ECO:0007669"/>
    <property type="project" value="InterPro"/>
</dbReference>
<feature type="transmembrane region" description="Helical" evidence="10">
    <location>
        <begin position="48"/>
        <end position="69"/>
    </location>
</feature>
<feature type="transmembrane region" description="Helical" evidence="10">
    <location>
        <begin position="376"/>
        <end position="397"/>
    </location>
</feature>
<evidence type="ECO:0000256" key="7">
    <source>
        <dbReference type="ARBA" id="ARBA00040302"/>
    </source>
</evidence>
<feature type="transmembrane region" description="Helical" evidence="10">
    <location>
        <begin position="335"/>
        <end position="355"/>
    </location>
</feature>
<organism evidence="11 12">
    <name type="scientific">Blomia tropicalis</name>
    <name type="common">Mite</name>
    <dbReference type="NCBI Taxonomy" id="40697"/>
    <lineage>
        <taxon>Eukaryota</taxon>
        <taxon>Metazoa</taxon>
        <taxon>Ecdysozoa</taxon>
        <taxon>Arthropoda</taxon>
        <taxon>Chelicerata</taxon>
        <taxon>Arachnida</taxon>
        <taxon>Acari</taxon>
        <taxon>Acariformes</taxon>
        <taxon>Sarcoptiformes</taxon>
        <taxon>Astigmata</taxon>
        <taxon>Glycyphagoidea</taxon>
        <taxon>Echimyopodidae</taxon>
        <taxon>Blomia</taxon>
    </lineage>
</organism>
<dbReference type="Pfam" id="PF05978">
    <property type="entry name" value="UNC-93"/>
    <property type="match status" value="1"/>
</dbReference>
<feature type="transmembrane region" description="Helical" evidence="10">
    <location>
        <begin position="76"/>
        <end position="94"/>
    </location>
</feature>
<dbReference type="InterPro" id="IPR051617">
    <property type="entry name" value="UNC-93-like_regulator"/>
</dbReference>
<dbReference type="SUPFAM" id="SSF103473">
    <property type="entry name" value="MFS general substrate transporter"/>
    <property type="match status" value="1"/>
</dbReference>
<comment type="caution">
    <text evidence="11">The sequence shown here is derived from an EMBL/GenBank/DDBJ whole genome shotgun (WGS) entry which is preliminary data.</text>
</comment>
<proteinExistence type="inferred from homology"/>
<comment type="subcellular location">
    <subcellularLocation>
        <location evidence="1">Membrane</location>
        <topology evidence="1">Multi-pass membrane protein</topology>
    </subcellularLocation>
</comment>
<dbReference type="OMA" id="FSIANWI"/>
<protein>
    <recommendedName>
        <fullName evidence="7">UNC93-like protein MFSD11</fullName>
    </recommendedName>
    <alternativeName>
        <fullName evidence="8">Major facilitator superfamily domain-containing protein 11</fullName>
    </alternativeName>
</protein>
<keyword evidence="5 10" id="KW-0472">Membrane</keyword>
<evidence type="ECO:0000256" key="9">
    <source>
        <dbReference type="SAM" id="MobiDB-lite"/>
    </source>
</evidence>
<feature type="transmembrane region" description="Helical" evidence="10">
    <location>
        <begin position="403"/>
        <end position="428"/>
    </location>
</feature>
<evidence type="ECO:0000313" key="12">
    <source>
        <dbReference type="Proteomes" id="UP001142055"/>
    </source>
</evidence>
<evidence type="ECO:0000256" key="2">
    <source>
        <dbReference type="ARBA" id="ARBA00009172"/>
    </source>
</evidence>
<evidence type="ECO:0000313" key="11">
    <source>
        <dbReference type="EMBL" id="KAJ6217027.1"/>
    </source>
</evidence>
<accession>A0A9Q0M1A5</accession>
<evidence type="ECO:0000256" key="6">
    <source>
        <dbReference type="ARBA" id="ARBA00023180"/>
    </source>
</evidence>
<comment type="similarity">
    <text evidence="2">Belongs to the unc-93 family.</text>
</comment>
<feature type="transmembrane region" description="Helical" evidence="10">
    <location>
        <begin position="100"/>
        <end position="124"/>
    </location>
</feature>
<evidence type="ECO:0000256" key="1">
    <source>
        <dbReference type="ARBA" id="ARBA00004141"/>
    </source>
</evidence>
<gene>
    <name evidence="11" type="ORF">RDWZM_008184</name>
</gene>
<keyword evidence="3 10" id="KW-0812">Transmembrane</keyword>
<feature type="transmembrane region" description="Helical" evidence="10">
    <location>
        <begin position="304"/>
        <end position="323"/>
    </location>
</feature>
<dbReference type="Pfam" id="PF07347">
    <property type="entry name" value="CI-B14_5a"/>
    <property type="match status" value="1"/>
</dbReference>
<dbReference type="Gene3D" id="1.20.1250.20">
    <property type="entry name" value="MFS general substrate transporter like domains"/>
    <property type="match status" value="1"/>
</dbReference>
<evidence type="ECO:0000256" key="4">
    <source>
        <dbReference type="ARBA" id="ARBA00022989"/>
    </source>
</evidence>
<sequence>MDRNFINVLILGLSFMLLFTSFQTGGMIQGAVVQSLKKYDSNYHADGFISMCIVYAVLAIANWFAPAVVNYLGPRVSMILSGLTYIVFIANFLYPLTWLLYVVSVIVGLGAAVIWTAQGNYLTLCSNDQTMSRNSGLFWALLQCSLLWGNIFVFTYFKTDDNGVIEKSVITMTYVVLTIVGLIGVGCFIFLGKTSDIDVDDSSDDEANVSSLVTKSIKDSFRLLFTRQMFYLCITFSYTGLELGFFSVVYGTAIGNTNNLVETGESPKKFIGLSGILIGLGEIVGGLAFGILGSKTNRLGRDPIVILGYFIHMITFFMVFINFPKDSPLNQTSDAAYISSSLTIALFGSFFLGLADSCYNTQIYSILGTLYSDNSAPAFALFKFFQSMACACALFYASATNLYIQLCILAIFASLGTMTFFLVVQILLRTMSYRRDISASLQLVRTLLLGRTWNGQNRFQEDLSSRPYPKPDLTGGPSHKASENYYFSRDARRAVLPMEDLKFDQKQIEATPGIPVPVKKASAPGHVYHWD</sequence>
<dbReference type="InterPro" id="IPR010291">
    <property type="entry name" value="Ion_channel_UNC-93"/>
</dbReference>
<feature type="transmembrane region" description="Helical" evidence="10">
    <location>
        <begin position="136"/>
        <end position="157"/>
    </location>
</feature>
<keyword evidence="12" id="KW-1185">Reference proteome</keyword>
<dbReference type="PANTHER" id="PTHR23294">
    <property type="entry name" value="ET TRANSLATION PRODUCT-RELATED"/>
    <property type="match status" value="1"/>
</dbReference>
<keyword evidence="4 10" id="KW-1133">Transmembrane helix</keyword>
<dbReference type="GO" id="GO:0042773">
    <property type="term" value="P:ATP synthesis coupled electron transport"/>
    <property type="evidence" value="ECO:0007669"/>
    <property type="project" value="InterPro"/>
</dbReference>
<dbReference type="EMBL" id="JAPWDV010000003">
    <property type="protein sequence ID" value="KAJ6217027.1"/>
    <property type="molecule type" value="Genomic_DNA"/>
</dbReference>
<evidence type="ECO:0000256" key="5">
    <source>
        <dbReference type="ARBA" id="ARBA00023136"/>
    </source>
</evidence>
<feature type="region of interest" description="Disordered" evidence="9">
    <location>
        <begin position="460"/>
        <end position="482"/>
    </location>
</feature>
<evidence type="ECO:0000256" key="10">
    <source>
        <dbReference type="SAM" id="Phobius"/>
    </source>
</evidence>
<dbReference type="PANTHER" id="PTHR23294:SF0">
    <property type="entry name" value="UNC93-LIKE PROTEIN MFSD11"/>
    <property type="match status" value="1"/>
</dbReference>
<dbReference type="AlphaFoldDB" id="A0A9Q0M1A5"/>
<reference evidence="11" key="1">
    <citation type="submission" date="2022-12" db="EMBL/GenBank/DDBJ databases">
        <title>Genome assemblies of Blomia tropicalis.</title>
        <authorList>
            <person name="Cui Y."/>
        </authorList>
    </citation>
    <scope>NUCLEOTIDE SEQUENCE</scope>
    <source>
        <tissue evidence="11">Adult mites</tissue>
    </source>
</reference>
<keyword evidence="6" id="KW-0325">Glycoprotein</keyword>
<dbReference type="Proteomes" id="UP001142055">
    <property type="component" value="Chromosome 3"/>
</dbReference>
<name>A0A9Q0M1A5_BLOTA</name>
<dbReference type="InterPro" id="IPR036259">
    <property type="entry name" value="MFS_trans_sf"/>
</dbReference>